<protein>
    <submittedName>
        <fullName evidence="4">Uncharacterized protein</fullName>
    </submittedName>
</protein>
<sequence>MESSTFLGPTKKVKAILFSGFALIGFICGYFAVGMSEWVLGLSWIPYQRLLEVLHKHLLKIQPLLGEWMTIVLAGAGAGIGLLIAFLLIDKVLCADISDQEIVLYKDKRTYKISKADVQHVFLDGDELVILACNGHELLREPHHLKENIVEDAFVFHQYPWEQGGDPFEVQFQLWTPGEKDISKAAHALLNVRKKALEDKDEEEAAKLRKELADLNIIVRTKGTKQYWRFVVGNDGQLAENRLGACINDRVVTH</sequence>
<dbReference type="Proteomes" id="UP000648182">
    <property type="component" value="Unassembled WGS sequence"/>
</dbReference>
<dbReference type="Pfam" id="PF23493">
    <property type="entry name" value="CysS_C"/>
    <property type="match status" value="1"/>
</dbReference>
<comment type="caution">
    <text evidence="4">The sequence shown here is derived from an EMBL/GenBank/DDBJ whole genome shotgun (WGS) entry which is preliminary data.</text>
</comment>
<feature type="domain" description="Cysteinyl-tRNA ligase anticodon binding" evidence="2">
    <location>
        <begin position="181"/>
        <end position="229"/>
    </location>
</feature>
<keyword evidence="1" id="KW-1133">Transmembrane helix</keyword>
<feature type="transmembrane region" description="Helical" evidence="1">
    <location>
        <begin position="20"/>
        <end position="47"/>
    </location>
</feature>
<name>A0ABR8VNX1_9BACI</name>
<keyword evidence="1" id="KW-0472">Membrane</keyword>
<dbReference type="RefSeq" id="WP_191814333.1">
    <property type="nucleotide sequence ID" value="NZ_JACSPV010000031.1"/>
</dbReference>
<gene>
    <name evidence="4" type="ORF">H9631_15405</name>
</gene>
<proteinExistence type="predicted"/>
<evidence type="ECO:0000313" key="4">
    <source>
        <dbReference type="EMBL" id="MBD8006466.1"/>
    </source>
</evidence>
<feature type="transmembrane region" description="Helical" evidence="1">
    <location>
        <begin position="68"/>
        <end position="89"/>
    </location>
</feature>
<feature type="domain" description="YqeB PH" evidence="3">
    <location>
        <begin position="5"/>
        <end position="162"/>
    </location>
</feature>
<keyword evidence="5" id="KW-1185">Reference proteome</keyword>
<reference evidence="4 5" key="1">
    <citation type="submission" date="2020-08" db="EMBL/GenBank/DDBJ databases">
        <title>A Genomic Blueprint of the Chicken Gut Microbiome.</title>
        <authorList>
            <person name="Gilroy R."/>
            <person name="Ravi A."/>
            <person name="Getino M."/>
            <person name="Pursley I."/>
            <person name="Horton D.L."/>
            <person name="Alikhan N.-F."/>
            <person name="Baker D."/>
            <person name="Gharbi K."/>
            <person name="Hall N."/>
            <person name="Watson M."/>
            <person name="Adriaenssens E.M."/>
            <person name="Foster-Nyarko E."/>
            <person name="Jarju S."/>
            <person name="Secka A."/>
            <person name="Antonio M."/>
            <person name="Oren A."/>
            <person name="Chaudhuri R."/>
            <person name="La Ragione R.M."/>
            <person name="Hildebrand F."/>
            <person name="Pallen M.J."/>
        </authorList>
    </citation>
    <scope>NUCLEOTIDE SEQUENCE [LARGE SCALE GENOMIC DNA]</scope>
    <source>
        <strain evidence="4 5">Sa1BUA2</strain>
    </source>
</reference>
<dbReference type="InterPro" id="IPR056411">
    <property type="entry name" value="CysS_C"/>
</dbReference>
<evidence type="ECO:0000259" key="3">
    <source>
        <dbReference type="Pfam" id="PF23494"/>
    </source>
</evidence>
<evidence type="ECO:0000313" key="5">
    <source>
        <dbReference type="Proteomes" id="UP000648182"/>
    </source>
</evidence>
<keyword evidence="1" id="KW-0812">Transmembrane</keyword>
<dbReference type="Pfam" id="PF23494">
    <property type="entry name" value="bPH_10"/>
    <property type="match status" value="1"/>
</dbReference>
<accession>A0ABR8VNX1</accession>
<dbReference type="InterPro" id="IPR057798">
    <property type="entry name" value="PH_YqeB"/>
</dbReference>
<evidence type="ECO:0000259" key="2">
    <source>
        <dbReference type="Pfam" id="PF23493"/>
    </source>
</evidence>
<evidence type="ECO:0000256" key="1">
    <source>
        <dbReference type="SAM" id="Phobius"/>
    </source>
</evidence>
<dbReference type="EMBL" id="JACSPV010000031">
    <property type="protein sequence ID" value="MBD8006466.1"/>
    <property type="molecule type" value="Genomic_DNA"/>
</dbReference>
<organism evidence="4 5">
    <name type="scientific">Bacillus norwichensis</name>
    <dbReference type="NCBI Taxonomy" id="2762217"/>
    <lineage>
        <taxon>Bacteria</taxon>
        <taxon>Bacillati</taxon>
        <taxon>Bacillota</taxon>
        <taxon>Bacilli</taxon>
        <taxon>Bacillales</taxon>
        <taxon>Bacillaceae</taxon>
        <taxon>Bacillus</taxon>
    </lineage>
</organism>